<feature type="binding site" evidence="6">
    <location>
        <position position="303"/>
    </location>
    <ligand>
        <name>substrate</name>
    </ligand>
</feature>
<dbReference type="GO" id="GO:0006543">
    <property type="term" value="P:L-glutamine catabolic process"/>
    <property type="evidence" value="ECO:0007669"/>
    <property type="project" value="TreeGrafter"/>
</dbReference>
<feature type="binding site" evidence="6">
    <location>
        <position position="202"/>
    </location>
    <ligand>
        <name>substrate</name>
    </ligand>
</feature>
<dbReference type="FunFam" id="3.40.710.10:FF:000005">
    <property type="entry name" value="Glutaminase"/>
    <property type="match status" value="1"/>
</dbReference>
<reference evidence="7 8" key="1">
    <citation type="submission" date="2018-10" db="EMBL/GenBank/DDBJ databases">
        <title>Phylogenomics of Brevibacillus.</title>
        <authorList>
            <person name="Dunlap C."/>
        </authorList>
    </citation>
    <scope>NUCLEOTIDE SEQUENCE [LARGE SCALE GENOMIC DNA]</scope>
    <source>
        <strain evidence="7 8">NRRL NRS 1219</strain>
    </source>
</reference>
<dbReference type="PANTHER" id="PTHR12544:SF32">
    <property type="entry name" value="GLUTAMINASE 1"/>
    <property type="match status" value="1"/>
</dbReference>
<dbReference type="PANTHER" id="PTHR12544">
    <property type="entry name" value="GLUTAMINASE"/>
    <property type="match status" value="1"/>
</dbReference>
<dbReference type="NCBIfam" id="TIGR03814">
    <property type="entry name" value="Gln_ase"/>
    <property type="match status" value="1"/>
</dbReference>
<dbReference type="EMBL" id="RHHN01000123">
    <property type="protein sequence ID" value="RNB46077.1"/>
    <property type="molecule type" value="Genomic_DNA"/>
</dbReference>
<sequence length="359" mass="39552">MFNIRFLPGVEALSTEGKKARKHRIWGEARLVQAATTTNSKWDRKRMDELEQWVAYHRLQAAEGKCASYIPALRRADPTQLGICMIEPSGHKITAGDWEVPFTMQSISKVVSFIAACCHHGISYVLDRVDVEPTGDAFNSIIRLEMHKPGKPFNPMINAGAITVSSLLPGDTPEQKLDYLYKIFQKITATAPVVNEEVFVSEWMTSHRNRALSHYLKDTGYLDCEVEEALEVYLKQCSIQVNTEQIALIGLILALDGYHPLRGEQILPKQVVRLAKALMLTCGMYDASGKFAAYVGLPAKSGVSGGIMTLVPPTLKRESPFPDGCGIGIFGPAIDSCGNSVAGVSLLKQLAHEWDVSIF</sequence>
<name>A0A3M8A5T5_9BACL</name>
<dbReference type="AlphaFoldDB" id="A0A3M8A5T5"/>
<feature type="binding site" evidence="6">
    <location>
        <position position="106"/>
    </location>
    <ligand>
        <name>substrate</name>
    </ligand>
</feature>
<dbReference type="SUPFAM" id="SSF56601">
    <property type="entry name" value="beta-lactamase/transpeptidase-like"/>
    <property type="match status" value="1"/>
</dbReference>
<evidence type="ECO:0000256" key="6">
    <source>
        <dbReference type="HAMAP-Rule" id="MF_00313"/>
    </source>
</evidence>
<dbReference type="Pfam" id="PF04960">
    <property type="entry name" value="Glutaminase"/>
    <property type="match status" value="1"/>
</dbReference>
<organism evidence="7 8">
    <name type="scientific">Brevibacillus agri</name>
    <dbReference type="NCBI Taxonomy" id="51101"/>
    <lineage>
        <taxon>Bacteria</taxon>
        <taxon>Bacillati</taxon>
        <taxon>Bacillota</taxon>
        <taxon>Bacilli</taxon>
        <taxon>Bacillales</taxon>
        <taxon>Paenibacillaceae</taxon>
        <taxon>Brevibacillus</taxon>
    </lineage>
</organism>
<evidence type="ECO:0000256" key="5">
    <source>
        <dbReference type="ARBA" id="ARBA00049534"/>
    </source>
</evidence>
<comment type="subunit">
    <text evidence="2 6">Homotetramer.</text>
</comment>
<comment type="caution">
    <text evidence="7">The sequence shown here is derived from an EMBL/GenBank/DDBJ whole genome shotgun (WGS) entry which is preliminary data.</text>
</comment>
<dbReference type="GO" id="GO:0004359">
    <property type="term" value="F:glutaminase activity"/>
    <property type="evidence" value="ECO:0007669"/>
    <property type="project" value="UniProtKB-UniRule"/>
</dbReference>
<comment type="catalytic activity">
    <reaction evidence="5 6">
        <text>L-glutamine + H2O = L-glutamate + NH4(+)</text>
        <dbReference type="Rhea" id="RHEA:15889"/>
        <dbReference type="ChEBI" id="CHEBI:15377"/>
        <dbReference type="ChEBI" id="CHEBI:28938"/>
        <dbReference type="ChEBI" id="CHEBI:29985"/>
        <dbReference type="ChEBI" id="CHEBI:58359"/>
        <dbReference type="EC" id="3.5.1.2"/>
    </reaction>
</comment>
<evidence type="ECO:0000256" key="1">
    <source>
        <dbReference type="ARBA" id="ARBA00011076"/>
    </source>
</evidence>
<evidence type="ECO:0000313" key="7">
    <source>
        <dbReference type="EMBL" id="RNB46077.1"/>
    </source>
</evidence>
<evidence type="ECO:0000256" key="3">
    <source>
        <dbReference type="ARBA" id="ARBA00012918"/>
    </source>
</evidence>
<keyword evidence="4 6" id="KW-0378">Hydrolase</keyword>
<protein>
    <recommendedName>
        <fullName evidence="3 6">Glutaminase</fullName>
        <ecNumber evidence="3 6">3.5.1.2</ecNumber>
    </recommendedName>
</protein>
<dbReference type="Gene3D" id="3.40.710.10">
    <property type="entry name" value="DD-peptidase/beta-lactamase superfamily"/>
    <property type="match status" value="1"/>
</dbReference>
<evidence type="ECO:0000256" key="2">
    <source>
        <dbReference type="ARBA" id="ARBA00011881"/>
    </source>
</evidence>
<dbReference type="GO" id="GO:0006537">
    <property type="term" value="P:glutamate biosynthetic process"/>
    <property type="evidence" value="ECO:0007669"/>
    <property type="project" value="TreeGrafter"/>
</dbReference>
<dbReference type="InterPro" id="IPR012338">
    <property type="entry name" value="Beta-lactam/transpept-like"/>
</dbReference>
<dbReference type="Gene3D" id="1.10.1500.10">
    <property type="match status" value="1"/>
</dbReference>
<evidence type="ECO:0000256" key="4">
    <source>
        <dbReference type="ARBA" id="ARBA00022801"/>
    </source>
</evidence>
<dbReference type="Proteomes" id="UP000276178">
    <property type="component" value="Unassembled WGS sequence"/>
</dbReference>
<feature type="binding site" evidence="6">
    <location>
        <position position="158"/>
    </location>
    <ligand>
        <name>substrate</name>
    </ligand>
</feature>
<comment type="similarity">
    <text evidence="1 6">Belongs to the glutaminase family.</text>
</comment>
<accession>A0A3M8A5T5</accession>
<dbReference type="NCBIfam" id="NF009021">
    <property type="entry name" value="PRK12357.1"/>
    <property type="match status" value="1"/>
</dbReference>
<dbReference type="EC" id="3.5.1.2" evidence="3 6"/>
<dbReference type="InterPro" id="IPR015868">
    <property type="entry name" value="Glutaminase"/>
</dbReference>
<evidence type="ECO:0000313" key="8">
    <source>
        <dbReference type="Proteomes" id="UP000276178"/>
    </source>
</evidence>
<proteinExistence type="inferred from homology"/>
<dbReference type="HAMAP" id="MF_00313">
    <property type="entry name" value="Glutaminase"/>
    <property type="match status" value="1"/>
</dbReference>
<feature type="binding site" evidence="6">
    <location>
        <position position="209"/>
    </location>
    <ligand>
        <name>substrate</name>
    </ligand>
</feature>
<feature type="binding site" evidence="6">
    <location>
        <position position="233"/>
    </location>
    <ligand>
        <name>substrate</name>
    </ligand>
</feature>
<gene>
    <name evidence="6" type="primary">glsA</name>
    <name evidence="7" type="ORF">EB820_25280</name>
</gene>
<feature type="binding site" evidence="6">
    <location>
        <position position="285"/>
    </location>
    <ligand>
        <name>substrate</name>
    </ligand>
</feature>
<dbReference type="OrthoDB" id="9788822at2"/>
<keyword evidence="6" id="KW-0007">Acetylation</keyword>